<reference evidence="1 2" key="1">
    <citation type="journal article" date="2021" name="Elife">
        <title>Chloroplast acquisition without the gene transfer in kleptoplastic sea slugs, Plakobranchus ocellatus.</title>
        <authorList>
            <person name="Maeda T."/>
            <person name="Takahashi S."/>
            <person name="Yoshida T."/>
            <person name="Shimamura S."/>
            <person name="Takaki Y."/>
            <person name="Nagai Y."/>
            <person name="Toyoda A."/>
            <person name="Suzuki Y."/>
            <person name="Arimoto A."/>
            <person name="Ishii H."/>
            <person name="Satoh N."/>
            <person name="Nishiyama T."/>
            <person name="Hasebe M."/>
            <person name="Maruyama T."/>
            <person name="Minagawa J."/>
            <person name="Obokata J."/>
            <person name="Shigenobu S."/>
        </authorList>
    </citation>
    <scope>NUCLEOTIDE SEQUENCE [LARGE SCALE GENOMIC DNA]</scope>
</reference>
<dbReference type="EMBL" id="BLXT01008200">
    <property type="protein sequence ID" value="GFO46636.1"/>
    <property type="molecule type" value="Genomic_DNA"/>
</dbReference>
<accession>A0AAV4DS22</accession>
<dbReference type="Proteomes" id="UP000735302">
    <property type="component" value="Unassembled WGS sequence"/>
</dbReference>
<proteinExistence type="predicted"/>
<keyword evidence="2" id="KW-1185">Reference proteome</keyword>
<evidence type="ECO:0000313" key="1">
    <source>
        <dbReference type="EMBL" id="GFO46636.1"/>
    </source>
</evidence>
<name>A0AAV4DS22_9GAST</name>
<dbReference type="AlphaFoldDB" id="A0AAV4DS22"/>
<sequence>MVISSFQALRHARVAVAGHEPATRWFLNISGRIRYPLCHRRPREEYVCFGERGGNSTGSRHVEHGVPNLQGLVYLCVVIVMTRPLLMTDFRQFFPRRTEQR</sequence>
<evidence type="ECO:0000313" key="2">
    <source>
        <dbReference type="Proteomes" id="UP000735302"/>
    </source>
</evidence>
<organism evidence="1 2">
    <name type="scientific">Plakobranchus ocellatus</name>
    <dbReference type="NCBI Taxonomy" id="259542"/>
    <lineage>
        <taxon>Eukaryota</taxon>
        <taxon>Metazoa</taxon>
        <taxon>Spiralia</taxon>
        <taxon>Lophotrochozoa</taxon>
        <taxon>Mollusca</taxon>
        <taxon>Gastropoda</taxon>
        <taxon>Heterobranchia</taxon>
        <taxon>Euthyneura</taxon>
        <taxon>Panpulmonata</taxon>
        <taxon>Sacoglossa</taxon>
        <taxon>Placobranchoidea</taxon>
        <taxon>Plakobranchidae</taxon>
        <taxon>Plakobranchus</taxon>
    </lineage>
</organism>
<protein>
    <submittedName>
        <fullName evidence="1">Uncharacterized protein</fullName>
    </submittedName>
</protein>
<comment type="caution">
    <text evidence="1">The sequence shown here is derived from an EMBL/GenBank/DDBJ whole genome shotgun (WGS) entry which is preliminary data.</text>
</comment>
<gene>
    <name evidence="1" type="ORF">PoB_007314100</name>
</gene>